<keyword evidence="2" id="KW-1185">Reference proteome</keyword>
<reference evidence="1" key="1">
    <citation type="submission" date="2021-09" db="EMBL/GenBank/DDBJ databases">
        <authorList>
            <consortium name="AG Swart"/>
            <person name="Singh M."/>
            <person name="Singh A."/>
            <person name="Seah K."/>
            <person name="Emmerich C."/>
        </authorList>
    </citation>
    <scope>NUCLEOTIDE SEQUENCE</scope>
    <source>
        <strain evidence="1">ATCC30299</strain>
    </source>
</reference>
<comment type="caution">
    <text evidence="1">The sequence shown here is derived from an EMBL/GenBank/DDBJ whole genome shotgun (WGS) entry which is preliminary data.</text>
</comment>
<accession>A0AAU9JB81</accession>
<dbReference type="Proteomes" id="UP001162131">
    <property type="component" value="Unassembled WGS sequence"/>
</dbReference>
<proteinExistence type="predicted"/>
<name>A0AAU9JB81_9CILI</name>
<sequence length="91" mass="10619">MGCFNSTQKKVSTCQSDKLFVDHSKRILSKLCSESRKKPKISSSLHNLSKFHSKTYLFVVVEANSFLEDSPYTDRHKKTEAENRNGYRKWM</sequence>
<protein>
    <submittedName>
        <fullName evidence="1">Uncharacterized protein</fullName>
    </submittedName>
</protein>
<evidence type="ECO:0000313" key="2">
    <source>
        <dbReference type="Proteomes" id="UP001162131"/>
    </source>
</evidence>
<gene>
    <name evidence="1" type="ORF">BSTOLATCC_MIC27417</name>
</gene>
<evidence type="ECO:0000313" key="1">
    <source>
        <dbReference type="EMBL" id="CAG9320838.1"/>
    </source>
</evidence>
<dbReference type="EMBL" id="CAJZBQ010000027">
    <property type="protein sequence ID" value="CAG9320838.1"/>
    <property type="molecule type" value="Genomic_DNA"/>
</dbReference>
<organism evidence="1 2">
    <name type="scientific">Blepharisma stoltei</name>
    <dbReference type="NCBI Taxonomy" id="1481888"/>
    <lineage>
        <taxon>Eukaryota</taxon>
        <taxon>Sar</taxon>
        <taxon>Alveolata</taxon>
        <taxon>Ciliophora</taxon>
        <taxon>Postciliodesmatophora</taxon>
        <taxon>Heterotrichea</taxon>
        <taxon>Heterotrichida</taxon>
        <taxon>Blepharismidae</taxon>
        <taxon>Blepharisma</taxon>
    </lineage>
</organism>
<dbReference type="AlphaFoldDB" id="A0AAU9JB81"/>